<evidence type="ECO:0000259" key="3">
    <source>
        <dbReference type="PROSITE" id="PS00662"/>
    </source>
</evidence>
<dbReference type="EMBL" id="BARV01009886">
    <property type="protein sequence ID" value="GAI05169.1"/>
    <property type="molecule type" value="Genomic_DNA"/>
</dbReference>
<keyword evidence="2" id="KW-0067">ATP-binding</keyword>
<dbReference type="PANTHER" id="PTHR30258">
    <property type="entry name" value="TYPE II SECRETION SYSTEM PROTEIN GSPE-RELATED"/>
    <property type="match status" value="1"/>
</dbReference>
<dbReference type="GO" id="GO:0005886">
    <property type="term" value="C:plasma membrane"/>
    <property type="evidence" value="ECO:0007669"/>
    <property type="project" value="TreeGrafter"/>
</dbReference>
<accession>X1MFL7</accession>
<evidence type="ECO:0000256" key="2">
    <source>
        <dbReference type="ARBA" id="ARBA00022840"/>
    </source>
</evidence>
<dbReference type="InterPro" id="IPR001482">
    <property type="entry name" value="T2SS/T4SS_dom"/>
</dbReference>
<evidence type="ECO:0000256" key="1">
    <source>
        <dbReference type="ARBA" id="ARBA00022741"/>
    </source>
</evidence>
<organism evidence="4">
    <name type="scientific">marine sediment metagenome</name>
    <dbReference type="NCBI Taxonomy" id="412755"/>
    <lineage>
        <taxon>unclassified sequences</taxon>
        <taxon>metagenomes</taxon>
        <taxon>ecological metagenomes</taxon>
    </lineage>
</organism>
<dbReference type="PANTHER" id="PTHR30258:SF2">
    <property type="entry name" value="COMG OPERON PROTEIN 1"/>
    <property type="match status" value="1"/>
</dbReference>
<dbReference type="GO" id="GO:0016887">
    <property type="term" value="F:ATP hydrolysis activity"/>
    <property type="evidence" value="ECO:0007669"/>
    <property type="project" value="TreeGrafter"/>
</dbReference>
<dbReference type="Gene3D" id="3.30.450.90">
    <property type="match status" value="1"/>
</dbReference>
<feature type="non-terminal residue" evidence="4">
    <location>
        <position position="174"/>
    </location>
</feature>
<dbReference type="InterPro" id="IPR027417">
    <property type="entry name" value="P-loop_NTPase"/>
</dbReference>
<dbReference type="GO" id="GO:0005524">
    <property type="term" value="F:ATP binding"/>
    <property type="evidence" value="ECO:0007669"/>
    <property type="project" value="UniProtKB-KW"/>
</dbReference>
<sequence>MSKLNIVERRLPQDGRIVIKIGKEEFDLRVSILPTPEGESVVIRILPTKMIFSLEKLGLEAKELEILEQLIAKPHGIIFVTGPTGSGKSTTLYASLNKIKSSKNKIITLEDPIEYELEGISQVQVAPQIGLTFAQGLRSMLRHDPDIMMVGEVRDFETAELAIRVALTGHLVFS</sequence>
<dbReference type="Gene3D" id="3.40.50.300">
    <property type="entry name" value="P-loop containing nucleotide triphosphate hydrolases"/>
    <property type="match status" value="1"/>
</dbReference>
<dbReference type="Pfam" id="PF00437">
    <property type="entry name" value="T2SSE"/>
    <property type="match status" value="1"/>
</dbReference>
<proteinExistence type="predicted"/>
<keyword evidence="1" id="KW-0547">Nucleotide-binding</keyword>
<dbReference type="CDD" id="cd01129">
    <property type="entry name" value="PulE-GspE-like"/>
    <property type="match status" value="1"/>
</dbReference>
<dbReference type="PROSITE" id="PS00662">
    <property type="entry name" value="T2SP_E"/>
    <property type="match status" value="1"/>
</dbReference>
<reference evidence="4" key="1">
    <citation type="journal article" date="2014" name="Front. Microbiol.">
        <title>High frequency of phylogenetically diverse reductive dehalogenase-homologous genes in deep subseafloor sedimentary metagenomes.</title>
        <authorList>
            <person name="Kawai M."/>
            <person name="Futagami T."/>
            <person name="Toyoda A."/>
            <person name="Takaki Y."/>
            <person name="Nishi S."/>
            <person name="Hori S."/>
            <person name="Arai W."/>
            <person name="Tsubouchi T."/>
            <person name="Morono Y."/>
            <person name="Uchiyama I."/>
            <person name="Ito T."/>
            <person name="Fujiyama A."/>
            <person name="Inagaki F."/>
            <person name="Takami H."/>
        </authorList>
    </citation>
    <scope>NUCLEOTIDE SEQUENCE</scope>
    <source>
        <strain evidence="4">Expedition CK06-06</strain>
    </source>
</reference>
<evidence type="ECO:0000313" key="4">
    <source>
        <dbReference type="EMBL" id="GAI05169.1"/>
    </source>
</evidence>
<protein>
    <recommendedName>
        <fullName evidence="3">Bacterial type II secretion system protein E domain-containing protein</fullName>
    </recommendedName>
</protein>
<comment type="caution">
    <text evidence="4">The sequence shown here is derived from an EMBL/GenBank/DDBJ whole genome shotgun (WGS) entry which is preliminary data.</text>
</comment>
<gene>
    <name evidence="4" type="ORF">S06H3_19331</name>
</gene>
<feature type="domain" description="Bacterial type II secretion system protein E" evidence="3">
    <location>
        <begin position="141"/>
        <end position="155"/>
    </location>
</feature>
<name>X1MFL7_9ZZZZ</name>
<dbReference type="SUPFAM" id="SSF52540">
    <property type="entry name" value="P-loop containing nucleoside triphosphate hydrolases"/>
    <property type="match status" value="1"/>
</dbReference>
<dbReference type="AlphaFoldDB" id="X1MFL7"/>